<dbReference type="EMBL" id="BLXT01004456">
    <property type="protein sequence ID" value="GFO12725.1"/>
    <property type="molecule type" value="Genomic_DNA"/>
</dbReference>
<sequence>MQSNLRGARTTVSQGSMSMYPKLHVPYALCSLKSIYMMTKDLLMVRLKSDQWSNNGQCDSFQAMVRMIIGEDDWNDQHSRNDLRLGNG</sequence>
<accession>A0AAV4AZL9</accession>
<evidence type="ECO:0000313" key="2">
    <source>
        <dbReference type="Proteomes" id="UP000735302"/>
    </source>
</evidence>
<dbReference type="AlphaFoldDB" id="A0AAV4AZL9"/>
<dbReference type="Proteomes" id="UP000735302">
    <property type="component" value="Unassembled WGS sequence"/>
</dbReference>
<protein>
    <submittedName>
        <fullName evidence="1">Uncharacterized protein</fullName>
    </submittedName>
</protein>
<evidence type="ECO:0000313" key="1">
    <source>
        <dbReference type="EMBL" id="GFO12725.1"/>
    </source>
</evidence>
<organism evidence="1 2">
    <name type="scientific">Plakobranchus ocellatus</name>
    <dbReference type="NCBI Taxonomy" id="259542"/>
    <lineage>
        <taxon>Eukaryota</taxon>
        <taxon>Metazoa</taxon>
        <taxon>Spiralia</taxon>
        <taxon>Lophotrochozoa</taxon>
        <taxon>Mollusca</taxon>
        <taxon>Gastropoda</taxon>
        <taxon>Heterobranchia</taxon>
        <taxon>Euthyneura</taxon>
        <taxon>Panpulmonata</taxon>
        <taxon>Sacoglossa</taxon>
        <taxon>Placobranchoidea</taxon>
        <taxon>Plakobranchidae</taxon>
        <taxon>Plakobranchus</taxon>
    </lineage>
</organism>
<proteinExistence type="predicted"/>
<gene>
    <name evidence="1" type="ORF">PoB_003923000</name>
</gene>
<name>A0AAV4AZL9_9GAST</name>
<keyword evidence="2" id="KW-1185">Reference proteome</keyword>
<reference evidence="1 2" key="1">
    <citation type="journal article" date="2021" name="Elife">
        <title>Chloroplast acquisition without the gene transfer in kleptoplastic sea slugs, Plakobranchus ocellatus.</title>
        <authorList>
            <person name="Maeda T."/>
            <person name="Takahashi S."/>
            <person name="Yoshida T."/>
            <person name="Shimamura S."/>
            <person name="Takaki Y."/>
            <person name="Nagai Y."/>
            <person name="Toyoda A."/>
            <person name="Suzuki Y."/>
            <person name="Arimoto A."/>
            <person name="Ishii H."/>
            <person name="Satoh N."/>
            <person name="Nishiyama T."/>
            <person name="Hasebe M."/>
            <person name="Maruyama T."/>
            <person name="Minagawa J."/>
            <person name="Obokata J."/>
            <person name="Shigenobu S."/>
        </authorList>
    </citation>
    <scope>NUCLEOTIDE SEQUENCE [LARGE SCALE GENOMIC DNA]</scope>
</reference>
<comment type="caution">
    <text evidence="1">The sequence shown here is derived from an EMBL/GenBank/DDBJ whole genome shotgun (WGS) entry which is preliminary data.</text>
</comment>